<evidence type="ECO:0000313" key="10">
    <source>
        <dbReference type="Proteomes" id="UP000267821"/>
    </source>
</evidence>
<dbReference type="STRING" id="1051890.A0A3N4LJP2"/>
<organism evidence="9 10">
    <name type="scientific">Terfezia boudieri ATCC MYA-4762</name>
    <dbReference type="NCBI Taxonomy" id="1051890"/>
    <lineage>
        <taxon>Eukaryota</taxon>
        <taxon>Fungi</taxon>
        <taxon>Dikarya</taxon>
        <taxon>Ascomycota</taxon>
        <taxon>Pezizomycotina</taxon>
        <taxon>Pezizomycetes</taxon>
        <taxon>Pezizales</taxon>
        <taxon>Pezizaceae</taxon>
        <taxon>Terfezia</taxon>
    </lineage>
</organism>
<keyword evidence="2 6" id="KW-0285">Flavoprotein</keyword>
<protein>
    <recommendedName>
        <fullName evidence="6">Sulfhydryl oxidase</fullName>
        <ecNumber evidence="6">1.8.3.2</ecNumber>
    </recommendedName>
</protein>
<evidence type="ECO:0000256" key="3">
    <source>
        <dbReference type="ARBA" id="ARBA00022827"/>
    </source>
</evidence>
<dbReference type="GO" id="GO:0050660">
    <property type="term" value="F:flavin adenine dinucleotide binding"/>
    <property type="evidence" value="ECO:0007669"/>
    <property type="project" value="TreeGrafter"/>
</dbReference>
<keyword evidence="6" id="KW-0812">Transmembrane</keyword>
<evidence type="ECO:0000259" key="8">
    <source>
        <dbReference type="PROSITE" id="PS51324"/>
    </source>
</evidence>
<dbReference type="Gene3D" id="1.20.120.310">
    <property type="entry name" value="ERV/ALR sulfhydryl oxidase domain"/>
    <property type="match status" value="1"/>
</dbReference>
<evidence type="ECO:0000256" key="6">
    <source>
        <dbReference type="RuleBase" id="RU371123"/>
    </source>
</evidence>
<dbReference type="PANTHER" id="PTHR12645:SF1">
    <property type="entry name" value="FAD-LINKED SULFHYDRYL OXIDASE ERV2"/>
    <property type="match status" value="1"/>
</dbReference>
<feature type="compositionally biased region" description="Basic and acidic residues" evidence="7">
    <location>
        <begin position="201"/>
        <end position="214"/>
    </location>
</feature>
<feature type="compositionally biased region" description="Low complexity" evidence="7">
    <location>
        <begin position="186"/>
        <end position="197"/>
    </location>
</feature>
<dbReference type="OrthoDB" id="59470at2759"/>
<dbReference type="InterPro" id="IPR017905">
    <property type="entry name" value="ERV/ALR_sulphydryl_oxidase"/>
</dbReference>
<dbReference type="EC" id="1.8.3.2" evidence="6"/>
<evidence type="ECO:0000256" key="7">
    <source>
        <dbReference type="SAM" id="MobiDB-lite"/>
    </source>
</evidence>
<comment type="cofactor">
    <cofactor evidence="1 6">
        <name>FAD</name>
        <dbReference type="ChEBI" id="CHEBI:57692"/>
    </cofactor>
</comment>
<proteinExistence type="predicted"/>
<evidence type="ECO:0000256" key="4">
    <source>
        <dbReference type="ARBA" id="ARBA00023002"/>
    </source>
</evidence>
<dbReference type="Pfam" id="PF04777">
    <property type="entry name" value="Evr1_Alr"/>
    <property type="match status" value="1"/>
</dbReference>
<keyword evidence="6" id="KW-1133">Transmembrane helix</keyword>
<dbReference type="FunFam" id="1.20.120.310:FF:000002">
    <property type="entry name" value="Sulfhydryl oxidase"/>
    <property type="match status" value="1"/>
</dbReference>
<sequence>MRRSGIPYLTVILICAFFIAWFLLPSHQSPLQRLRDPQWPSEGKTPITFGELPDDLLHGDGIMPKLGNETVKAELGRASWKLFHTILARFPKKPSDNEREALKSYVYLFARLYPCGECGEHFRGLLAKYPPQTSSQDSASQWGCFVHNQVNERLGKQDFDCKTVAETYKCGCADAEEGDEGGTLKLPPGEDLLGPLPGHKKGGDTKAKKAEDGILEEARNPELKGVKLEIEG</sequence>
<dbReference type="GO" id="GO:0005739">
    <property type="term" value="C:mitochondrion"/>
    <property type="evidence" value="ECO:0007669"/>
    <property type="project" value="TreeGrafter"/>
</dbReference>
<keyword evidence="10" id="KW-1185">Reference proteome</keyword>
<dbReference type="Proteomes" id="UP000267821">
    <property type="component" value="Unassembled WGS sequence"/>
</dbReference>
<evidence type="ECO:0000256" key="2">
    <source>
        <dbReference type="ARBA" id="ARBA00022630"/>
    </source>
</evidence>
<gene>
    <name evidence="9" type="ORF">L211DRAFT_838918</name>
</gene>
<keyword evidence="6" id="KW-0472">Membrane</keyword>
<comment type="catalytic activity">
    <reaction evidence="6">
        <text>2 R'C(R)SH + O2 = R'C(R)S-S(R)CR' + H2O2</text>
        <dbReference type="Rhea" id="RHEA:17357"/>
        <dbReference type="ChEBI" id="CHEBI:15379"/>
        <dbReference type="ChEBI" id="CHEBI:16240"/>
        <dbReference type="ChEBI" id="CHEBI:16520"/>
        <dbReference type="ChEBI" id="CHEBI:17412"/>
        <dbReference type="EC" id="1.8.3.2"/>
    </reaction>
</comment>
<feature type="transmembrane region" description="Helical" evidence="6">
    <location>
        <begin position="6"/>
        <end position="24"/>
    </location>
</feature>
<feature type="region of interest" description="Disordered" evidence="7">
    <location>
        <begin position="179"/>
        <end position="214"/>
    </location>
</feature>
<keyword evidence="3 6" id="KW-0274">FAD</keyword>
<dbReference type="InterPro" id="IPR036774">
    <property type="entry name" value="ERV/ALR_sulphydryl_oxid_sf"/>
</dbReference>
<dbReference type="PANTHER" id="PTHR12645">
    <property type="entry name" value="ALR/ERV"/>
    <property type="match status" value="1"/>
</dbReference>
<keyword evidence="5" id="KW-1015">Disulfide bond</keyword>
<dbReference type="InterPro" id="IPR039799">
    <property type="entry name" value="ALR/ERV"/>
</dbReference>
<name>A0A3N4LJP2_9PEZI</name>
<accession>A0A3N4LJP2</accession>
<reference evidence="9 10" key="1">
    <citation type="journal article" date="2018" name="Nat. Ecol. Evol.">
        <title>Pezizomycetes genomes reveal the molecular basis of ectomycorrhizal truffle lifestyle.</title>
        <authorList>
            <person name="Murat C."/>
            <person name="Payen T."/>
            <person name="Noel B."/>
            <person name="Kuo A."/>
            <person name="Morin E."/>
            <person name="Chen J."/>
            <person name="Kohler A."/>
            <person name="Krizsan K."/>
            <person name="Balestrini R."/>
            <person name="Da Silva C."/>
            <person name="Montanini B."/>
            <person name="Hainaut M."/>
            <person name="Levati E."/>
            <person name="Barry K.W."/>
            <person name="Belfiori B."/>
            <person name="Cichocki N."/>
            <person name="Clum A."/>
            <person name="Dockter R.B."/>
            <person name="Fauchery L."/>
            <person name="Guy J."/>
            <person name="Iotti M."/>
            <person name="Le Tacon F."/>
            <person name="Lindquist E.A."/>
            <person name="Lipzen A."/>
            <person name="Malagnac F."/>
            <person name="Mello A."/>
            <person name="Molinier V."/>
            <person name="Miyauchi S."/>
            <person name="Poulain J."/>
            <person name="Riccioni C."/>
            <person name="Rubini A."/>
            <person name="Sitrit Y."/>
            <person name="Splivallo R."/>
            <person name="Traeger S."/>
            <person name="Wang M."/>
            <person name="Zifcakova L."/>
            <person name="Wipf D."/>
            <person name="Zambonelli A."/>
            <person name="Paolocci F."/>
            <person name="Nowrousian M."/>
            <person name="Ottonello S."/>
            <person name="Baldrian P."/>
            <person name="Spatafora J.W."/>
            <person name="Henrissat B."/>
            <person name="Nagy L.G."/>
            <person name="Aury J.M."/>
            <person name="Wincker P."/>
            <person name="Grigoriev I.V."/>
            <person name="Bonfante P."/>
            <person name="Martin F.M."/>
        </authorList>
    </citation>
    <scope>NUCLEOTIDE SEQUENCE [LARGE SCALE GENOMIC DNA]</scope>
    <source>
        <strain evidence="9 10">ATCC MYA-4762</strain>
    </source>
</reference>
<evidence type="ECO:0000256" key="5">
    <source>
        <dbReference type="ARBA" id="ARBA00023157"/>
    </source>
</evidence>
<dbReference type="EMBL" id="ML121548">
    <property type="protein sequence ID" value="RPB22986.1"/>
    <property type="molecule type" value="Genomic_DNA"/>
</dbReference>
<keyword evidence="4 6" id="KW-0560">Oxidoreductase</keyword>
<dbReference type="GO" id="GO:0016971">
    <property type="term" value="F:flavin-dependent sulfhydryl oxidase activity"/>
    <property type="evidence" value="ECO:0007669"/>
    <property type="project" value="InterPro"/>
</dbReference>
<evidence type="ECO:0000256" key="1">
    <source>
        <dbReference type="ARBA" id="ARBA00001974"/>
    </source>
</evidence>
<evidence type="ECO:0000313" key="9">
    <source>
        <dbReference type="EMBL" id="RPB22986.1"/>
    </source>
</evidence>
<dbReference type="PROSITE" id="PS51324">
    <property type="entry name" value="ERV_ALR"/>
    <property type="match status" value="1"/>
</dbReference>
<dbReference type="InParanoid" id="A0A3N4LJP2"/>
<dbReference type="AlphaFoldDB" id="A0A3N4LJP2"/>
<feature type="domain" description="ERV/ALR sulfhydryl oxidase" evidence="8">
    <location>
        <begin position="68"/>
        <end position="168"/>
    </location>
</feature>
<dbReference type="SUPFAM" id="SSF69000">
    <property type="entry name" value="FAD-dependent thiol oxidase"/>
    <property type="match status" value="1"/>
</dbReference>